<keyword evidence="1" id="KW-0812">Transmembrane</keyword>
<dbReference type="Proteomes" id="UP001595462">
    <property type="component" value="Unassembled WGS sequence"/>
</dbReference>
<protein>
    <submittedName>
        <fullName evidence="2">DUF2254 domain-containing protein</fullName>
    </submittedName>
</protein>
<proteinExistence type="predicted"/>
<dbReference type="InterPro" id="IPR018723">
    <property type="entry name" value="DUF2254_membrane"/>
</dbReference>
<comment type="caution">
    <text evidence="2">The sequence shown here is derived from an EMBL/GenBank/DDBJ whole genome shotgun (WGS) entry which is preliminary data.</text>
</comment>
<feature type="transmembrane region" description="Helical" evidence="1">
    <location>
        <begin position="15"/>
        <end position="36"/>
    </location>
</feature>
<evidence type="ECO:0000313" key="3">
    <source>
        <dbReference type="Proteomes" id="UP001595462"/>
    </source>
</evidence>
<keyword evidence="1" id="KW-0472">Membrane</keyword>
<evidence type="ECO:0000256" key="1">
    <source>
        <dbReference type="SAM" id="Phobius"/>
    </source>
</evidence>
<gene>
    <name evidence="2" type="ORF">ACFOSU_08400</name>
</gene>
<dbReference type="Pfam" id="PF10011">
    <property type="entry name" value="DUF2254"/>
    <property type="match status" value="1"/>
</dbReference>
<feature type="transmembrane region" description="Helical" evidence="1">
    <location>
        <begin position="137"/>
        <end position="161"/>
    </location>
</feature>
<keyword evidence="1" id="KW-1133">Transmembrane helix</keyword>
<evidence type="ECO:0000313" key="2">
    <source>
        <dbReference type="EMBL" id="MFC3103911.1"/>
    </source>
</evidence>
<organism evidence="2 3">
    <name type="scientific">Salinisphaera aquimarina</name>
    <dbReference type="NCBI Taxonomy" id="2094031"/>
    <lineage>
        <taxon>Bacteria</taxon>
        <taxon>Pseudomonadati</taxon>
        <taxon>Pseudomonadota</taxon>
        <taxon>Gammaproteobacteria</taxon>
        <taxon>Salinisphaerales</taxon>
        <taxon>Salinisphaeraceae</taxon>
        <taxon>Salinisphaera</taxon>
    </lineage>
</organism>
<reference evidence="3" key="1">
    <citation type="journal article" date="2019" name="Int. J. Syst. Evol. Microbiol.">
        <title>The Global Catalogue of Microorganisms (GCM) 10K type strain sequencing project: providing services to taxonomists for standard genome sequencing and annotation.</title>
        <authorList>
            <consortium name="The Broad Institute Genomics Platform"/>
            <consortium name="The Broad Institute Genome Sequencing Center for Infectious Disease"/>
            <person name="Wu L."/>
            <person name="Ma J."/>
        </authorList>
    </citation>
    <scope>NUCLEOTIDE SEQUENCE [LARGE SCALE GENOMIC DNA]</scope>
    <source>
        <strain evidence="3">KCTC 52640</strain>
    </source>
</reference>
<sequence>MVQLIKFWNNLRSSYWFVPTVMSLGAALLSFALIALDRVIGNEWVDAVPWVYRIQADGARGLLTTVAGSMIGVAGVTFSITIAALSYTTSTLGPRLLTNFMNDTGNQVTLGTFVSTFVYCLLLLRTIQAGDEPGAQFVPHLSMLFAMVMAVASLAVLIYFIHHITESLHVSNVVGNVARDLDAAMDAYDARSIEASEQPAAYLPADFAEAAVAVRADGNGYIQNLVYSSLMRQAVDNDLVLRLERAPGDFVGEGQTLLWVWPAARFDADVAASLAGTYVLGRQRTQSQDVFFLVNELVEIAARALSPGINDPYTAMGCLDWLSVALNRLARRDVTTLHFFDDDGKLRVWASGFNFQALAEAIFDQLRSYFATDHNATLHMLRRIGDTGEFLHNGDQRKLMREQADALREAAIEAMTSTRDRAAVEHAHRRALRQLTAQKTPV</sequence>
<name>A0ABV7EPT6_9GAMM</name>
<dbReference type="RefSeq" id="WP_380688395.1">
    <property type="nucleotide sequence ID" value="NZ_JBHRSS010000003.1"/>
</dbReference>
<accession>A0ABV7EPT6</accession>
<dbReference type="EMBL" id="JBHRSS010000003">
    <property type="protein sequence ID" value="MFC3103911.1"/>
    <property type="molecule type" value="Genomic_DNA"/>
</dbReference>
<feature type="transmembrane region" description="Helical" evidence="1">
    <location>
        <begin position="62"/>
        <end position="87"/>
    </location>
</feature>
<feature type="transmembrane region" description="Helical" evidence="1">
    <location>
        <begin position="107"/>
        <end position="125"/>
    </location>
</feature>
<keyword evidence="3" id="KW-1185">Reference proteome</keyword>